<reference evidence="1 2" key="2">
    <citation type="submission" date="2013-11" db="EMBL/GenBank/DDBJ databases">
        <title>The Genome Sequence of Phytophthora parasitica INRA-310.</title>
        <authorList>
            <consortium name="The Broad Institute Genomics Platform"/>
            <person name="Russ C."/>
            <person name="Tyler B."/>
            <person name="Panabieres F."/>
            <person name="Shan W."/>
            <person name="Tripathy S."/>
            <person name="Grunwald N."/>
            <person name="Machado M."/>
            <person name="Johnson C.S."/>
            <person name="Arredondo F."/>
            <person name="Hong C."/>
            <person name="Coffey M."/>
            <person name="Young S.K."/>
            <person name="Zeng Q."/>
            <person name="Gargeya S."/>
            <person name="Fitzgerald M."/>
            <person name="Abouelleil A."/>
            <person name="Alvarado L."/>
            <person name="Chapman S.B."/>
            <person name="Gainer-Dewar J."/>
            <person name="Goldberg J."/>
            <person name="Griggs A."/>
            <person name="Gujja S."/>
            <person name="Hansen M."/>
            <person name="Howarth C."/>
            <person name="Imamovic A."/>
            <person name="Ireland A."/>
            <person name="Larimer J."/>
            <person name="McCowan C."/>
            <person name="Murphy C."/>
            <person name="Pearson M."/>
            <person name="Poon T.W."/>
            <person name="Priest M."/>
            <person name="Roberts A."/>
            <person name="Saif S."/>
            <person name="Shea T."/>
            <person name="Sykes S."/>
            <person name="Wortman J."/>
            <person name="Nusbaum C."/>
            <person name="Birren B."/>
        </authorList>
    </citation>
    <scope>NUCLEOTIDE SEQUENCE [LARGE SCALE GENOMIC DNA]</scope>
    <source>
        <strain evidence="1 2">INRA-310</strain>
    </source>
</reference>
<dbReference type="GeneID" id="20188955"/>
<organism evidence="1 2">
    <name type="scientific">Phytophthora nicotianae (strain INRA-310)</name>
    <name type="common">Phytophthora parasitica</name>
    <dbReference type="NCBI Taxonomy" id="761204"/>
    <lineage>
        <taxon>Eukaryota</taxon>
        <taxon>Sar</taxon>
        <taxon>Stramenopiles</taxon>
        <taxon>Oomycota</taxon>
        <taxon>Peronosporomycetes</taxon>
        <taxon>Peronosporales</taxon>
        <taxon>Peronosporaceae</taxon>
        <taxon>Phytophthora</taxon>
    </lineage>
</organism>
<dbReference type="RefSeq" id="XP_008917364.1">
    <property type="nucleotide sequence ID" value="XM_008919116.1"/>
</dbReference>
<gene>
    <name evidence="1" type="ORF">PPTG_20343</name>
</gene>
<dbReference type="EMBL" id="KI670069">
    <property type="protein sequence ID" value="ETM97340.1"/>
    <property type="molecule type" value="Genomic_DNA"/>
</dbReference>
<evidence type="ECO:0000313" key="2">
    <source>
        <dbReference type="Proteomes" id="UP000018817"/>
    </source>
</evidence>
<dbReference type="VEuPathDB" id="FungiDB:PPTG_20343"/>
<proteinExistence type="predicted"/>
<reference evidence="2" key="1">
    <citation type="submission" date="2011-12" db="EMBL/GenBank/DDBJ databases">
        <authorList>
            <consortium name="The Broad Institute Genome Sequencing Platform"/>
            <person name="Russ C."/>
            <person name="Tyler B."/>
            <person name="Panabieres F."/>
            <person name="Shan W."/>
            <person name="Tripathy S."/>
            <person name="Grunwald N."/>
            <person name="Machado M."/>
            <person name="Young S.K."/>
            <person name="Zeng Q."/>
            <person name="Gargeya S."/>
            <person name="Fitzgerald M."/>
            <person name="Haas B."/>
            <person name="Abouelleil A."/>
            <person name="Alvarado L."/>
            <person name="Arachchi H.M."/>
            <person name="Berlin A."/>
            <person name="Chapman S.B."/>
            <person name="Gearin G."/>
            <person name="Goldberg J."/>
            <person name="Griggs A."/>
            <person name="Gujja S."/>
            <person name="Hansen M."/>
            <person name="Heiman D."/>
            <person name="Howarth C."/>
            <person name="Larimer J."/>
            <person name="Lui A."/>
            <person name="MacDonald P.J.P."/>
            <person name="McCowen C."/>
            <person name="Montmayeur A."/>
            <person name="Murphy C."/>
            <person name="Neiman D."/>
            <person name="Pearson M."/>
            <person name="Priest M."/>
            <person name="Roberts A."/>
            <person name="Saif S."/>
            <person name="Shea T."/>
            <person name="Sisk P."/>
            <person name="Stolte C."/>
            <person name="Sykes S."/>
            <person name="Wortman J."/>
            <person name="Nusbaum C."/>
            <person name="Birren B."/>
        </authorList>
    </citation>
    <scope>NUCLEOTIDE SEQUENCE [LARGE SCALE GENOMIC DNA]</scope>
    <source>
        <strain evidence="2">INRA-310</strain>
    </source>
</reference>
<evidence type="ECO:0000313" key="1">
    <source>
        <dbReference type="EMBL" id="ETM97340.1"/>
    </source>
</evidence>
<name>W2P9L8_PHYN3</name>
<sequence>MRQTPRATSARESSKCWMKLCPWTTAVELTPWKTATRLMWLWTTLAVIKRRHQAWTRRPRRRTKTNHLLALRVVRSLGWVRFPRLP</sequence>
<dbReference type="AlphaFoldDB" id="W2P9L8"/>
<dbReference type="Proteomes" id="UP000018817">
    <property type="component" value="Unassembled WGS sequence"/>
</dbReference>
<protein>
    <submittedName>
        <fullName evidence="1">Uncharacterized protein</fullName>
    </submittedName>
</protein>
<accession>W2P9L8</accession>